<proteinExistence type="predicted"/>
<keyword evidence="2" id="KW-1185">Reference proteome</keyword>
<evidence type="ECO:0000313" key="1">
    <source>
        <dbReference type="EMBL" id="QUC67426.1"/>
    </source>
</evidence>
<dbReference type="EMBL" id="CP068393">
    <property type="protein sequence ID" value="QUC67426.1"/>
    <property type="molecule type" value="Genomic_DNA"/>
</dbReference>
<reference evidence="1" key="1">
    <citation type="submission" date="2021-01" db="EMBL/GenBank/DDBJ databases">
        <title>Complete genome sequence of Clostridiales bacterium R-7.</title>
        <authorList>
            <person name="Mahoney-Kurpe S.C."/>
            <person name="Palevich N."/>
            <person name="Koike S."/>
            <person name="Moon C.D."/>
            <person name="Attwood G.T."/>
        </authorList>
    </citation>
    <scope>NUCLEOTIDE SEQUENCE</scope>
    <source>
        <strain evidence="1">R-7</strain>
    </source>
</reference>
<gene>
    <name evidence="1" type="ORF">JYE49_01610</name>
</gene>
<organism evidence="1 2">
    <name type="scientific">Aristaeella hokkaidonensis</name>
    <dbReference type="NCBI Taxonomy" id="3046382"/>
    <lineage>
        <taxon>Bacteria</taxon>
        <taxon>Bacillati</taxon>
        <taxon>Bacillota</taxon>
        <taxon>Clostridia</taxon>
        <taxon>Eubacteriales</taxon>
        <taxon>Aristaeellaceae</taxon>
        <taxon>Aristaeella</taxon>
    </lineage>
</organism>
<evidence type="ECO:0000313" key="2">
    <source>
        <dbReference type="Proteomes" id="UP000682782"/>
    </source>
</evidence>
<name>A0AC61N6G7_9FIRM</name>
<protein>
    <submittedName>
        <fullName evidence="1">Cna B-type domain-containing protein</fullName>
    </submittedName>
</protein>
<sequence>MDSIRLCTLKNTDQKPENYNQALNPDDDPNSKIDDAAPDGYKYFDDVSEEEDGSAVIKLKEENQVKYHVRLKFDTLKDSDISVDGGLYVRVTVEHKSGDPTYAYVKVTNDMIRTPDTEHGCTYIDIPIDGESIKWLKADGTPASSQTYTGYEKSTTVELFGVPASVTNPTPGNPGDKLYVDPLRPYYVNKFALTHYPESGEEPDRIKELNKEDGVDYWYDVVELTKDTSKFPSYTLEYILNSYNVVALCDNTEGTDGNPGQGDVNLRVHQMGGVLVRGDLLLGVGGSEGNIPSGIADSRLADKPSVVGGQIIGLTTNGPFVSARGDNYDIVPFYLGSAGNTVIGRIINGSFKGADGQLNNGNLSDPGDPPKATEGVYPNPTEQFRFGLNKAGSTLTSSDYIQWESLQNNILKASDALATDAEYNAAQYAMQHPDATTNPYLLTREDATPKEGKLEFEVTVGDNVIISGIGPDEVIVVRVKGTDECPDPASPTAPGTVINFLEDQNFRIPEIRINNGQSVPTTTENGEGISIVFNYPNCGSDKVIRDCGTTQFGHAVAPKAEIDIVSSNYSGCMVCNNAKIYNEGHMYPYRGDTLVGFHADLKATKLVDGHEPSNKQIYDFKIFSLRSVLTQTQYNNADYWEALPTVNNEGSEVTFKDVSFYAAGKYYFMVYEDTSDLSDKDIPDTRVYLIECEAEKDGKLLKMIEDSIKYYEVLTDDISELVTVTENPAGNGKHFTSIDLTDTDKVAPIGSLSWTSTEDQNGEIETGIEFLNQKLKSGLNIRKEVTGNPTTDPEFTFIVYLWEEIEEDGTVTYSYIDPDENNIVIKKYSNGTETTLDTDFSAQGTYSDGNGEHIANIATLTLKRNESLNINGIIVDTHYAVLEKVNGSNTPLNGNNEVIENYTLISVGDNTNTPEDGVQGVISNDANASVIIQFTNEYTEEKGSLTVKKQITGISGQDSKAYPITIKATVDGATKFVNADGEFVDTDPGLTVSVSTPVVIDDLPLDIEYTVAEVLDDDENIIGNFTLSEDSETSGSATLTRGETTQSKTVTLINDYVEEKGSLTVKKQITGISGQDSKAYPITIKATVDGATKFVNADGEFVDTDPGLTVSVSTPVVIDDLPLDIEYTVAEVLDDDENIIGNFTLSEDSETSGSATLTRGETTQSKTVTLINDYVEEKGSLTVKKQITGISGQDSKAYPITIKATVDGATKFVNADGEFVDTDPGLTVSVSTPVVIDDLPLDIEYTVAEVLDDDENIIGNFTLSEDSETSGSATLTRGETTQSKTVTLINDYVEEKGSLTVKKQITGISGQDSKAYPITIKATVDGATKFVNADGEFVDTDPGLTVSVSTPVVIDDLPLDIEYTVAEVLDDDENIIGNFTLSEDSETSGSATLTRGETTQNKTITLINKYIGEKGILTVKKQITGISGQDSKAYPITIKATVDGATKFVNADGEFVDTDPGLTVSVSTPVVIDDLPLDIEYTVAEVLDDDENIIGNFTLSEDSETSGSATLTRGETTQSKTVTLINDYVEEKGSLTVKKQITGITGQDSKAYPITIKATVDGATKFINADGEFVDTDPGLTVSVSTPVVIDDLPLDIEYTVAEVLDDDENIIGNFTLSEDSETSGSATLTRGKTTQSKTVTLINDYVEEKGSLTVKKQITGITGQDSKAYPITIKATVDGATKFVNADGEFVDTDPGLTVSVSTPVVIDDLPLDIEYTVAEVLDDDENIIGNFTLSEDSETSGSATLTRGETTQSKTVTLINDYVEEKGSLTVKKQITGISGQDSKAYPITIKATVDGATKFVNADGEFVDTDPGLTVSVSTPVVIDDLPLDIEYTVAEVLDDDENIIGNFTLSEDSETSGSATLTRGETTQSKTVTLINDYVEEKGSLTVKKQITGITGQDSKAYPITIKATVDGATKFINADGEFVDTDPGLTVSVSTPVVIDDLPLDIEYTVAEVLDDDENIIGNFTLSEDSETSGSATLTRGETTQSKTVTLINDYVEEKGSLTVKKQITGITGQDSKAYPITIKATVDGATKFVNADGEFVDTDPGLTVSVSTPVVIDDLPLDIEYTVAEVLDDDENIIGNFTLSEDSETSGSATLTRGETTQSKTVTLINDYVEEKGSLTVKKQITGISGQDSKAYPITIKATVDGATKFVNADGEFVDTDPGLTVSVSTPVVIDDLPLDIEYTVAEVLDDDENIIGNFTLSEDSETSGSATLTRGETTQSKTVTLINDYVEEKGSLTVKKQITGISGQDSKAYPITIKATVDGATKFINADGEFVDTDPGLTVSVSTPVVIDDLPLDIEYTVAEVLDDDENIIGNFTLSEDSETSGSATLTRGETTQSKTVTLINDYVEEKGSLTVKKQITGISGQDSKAYPITIKVTVDGATKFVNADGEFVDTDPGLTVSVSTPVVIDDLPLDIEYTVAEVLDDDENIIGNFTLSEDSETSGSATLTRGETTQNKTITLINKYIGEKGILTVKKQITGISGQDSKAYPITIKATVDGTTKFVNADGEFVDTDPGLTVSVSTPVVINDLPLDIEYTVAEVLDDDENIIGNFTLSEDSETSGSATLTRGETTQSKTVTLINDYVEEKGSLTVKKQITGITGQDSKAYPITIKATVDGATKFINADGEFVDTDPGLTVSVSTPVVIDDLPLDIEYTVAEVLDDDENIIGNFTLSEDSETSGSATLTRGETTQSKTVTLINDYVEEKGSLTVKKQITGISGQDSKAYPITIKATVDGATKFVNADGEFVDTDPGLTVSVSTPVVIDDLPLDIEYTVAEVLDDDENIIGNFTLSEDSETSGSATLTRGETTQSKTVTLINDYVEEKGSLTVKKQITGISGQDSKAYPITIKVTVDGATKFVNADGEFVDTDPGLTVSVSTPVVIDDLPLDIEYTVAEVLDDDENIIGNFTLSEDSETSGSATLTRGETTQNKTITLINKYIGEKGILTVKKQITGITGQDSKAYPITIKATVDGATKFINADGEFVDTDPGLTVSVSTPVVIDDLPLDIEYTVAEVLDDDENIIGNFTLSEDSETSGSATLTRGETTQSKTVTLINDYVEEKGSLTVKKQITGISGQDSKAYPITIKATVDGATKFVNADGEFVDTDPGLTVSVSTPVVIDDLPLDIEYTVAEVLDDDENIIGNFTLSEDSETSGSATLTRGETTQSKTVTLINDYVEEKGSLTVKKQITGISGQDSKAYPITIKATVDGATKFVNADGEFVDTDPGLTVSVSTPVVIDDLPLDIEYTVAEVLDDDENIIGNFTLSEDSETSGSATLTRGETTQSKTVTLINDYVEEKGSLTVKKQITGISGQDSKAYPITIKATVDGATKFVNADGEFVDTDPGLTVSVSTPVVIDDLPLDIEYTVAEVLDDDENIIGNFTLSEDSETSGSATLTRGETTQSKTVTLINDYVEEKGSLTVKKQITGITGQDSKAYPITIKATVDGATKFVNADGEFVDTDPGLTVSVSTPVVIDDLPLDIEYTVAEVLDDDENIIGNFTLSEDSETSGSATLTRGETTQSKTVTLINDYVEEKGSLTVKKQITGISGQDSKAYPITIKATVDGATKFVNADGEFVDTDPGLTVSVSTPVVIDDLPLDIEYTVAEVLDDDENIIGNFTLSEDSETSGSATLTRGETTQSKTVTLINDYVEEKGSLTVKKQITGISGQDSKAYPITIKATVDGATKFINADGEFVDTDPGLTVSVSTPVVIDDLPLDIEYTVAEVLDDDENIIGNFTLSEDSETSGSATLTRGETTQSKTVTLINDYVEEKGSLTVKKQITGISGQDSKAYPITIKATVDGATKFVNADGEFVDTDPGLTVSVSTPVVIDDLPLDIEYTVAEVLDDDENIIGNFTLSEDSETSGSATLTRGETTQSKTVTLINDYVEEKGSLTVKKQITGITGQDSKAYPITIKATVDGATKFVNADGEFVDTDPGLTVSVSTPVVIDDLPLDIEYTVAEVLDDDENIIGNFTLSEDSETSGSATLTRGETTQSKTVTLINDYVEEKGSLTVKKQITGISGQDSKAYPITIKATVDGATKFVNADGEFVDTDPGLTVSVSTPVVIDDLPLDIEYTVAEVLDDDENIIGNFTLSEDSETSGSATLTRGETTQSKTVTLINDYVEEKGSLTVKKQITGISGQDSKAYPITIKATVDGATKFINADGEFVDTDPGLTVSVSTPVVIDDLPLDIEYTVAEVLDDDENIIGNFTLSEDSETSGSATLTRGETTQSKTVTLINDYVEEKGSLTVKKQITGISGQDSKAYPITIKATVDGATKFVNADGEFVDTDPGLTVSVSTPVVIDDLPLDIEYTVAEVLDDDENIIGNFTLKADGENGSTTSGKATLTRGTETQSKTVTLINAYEMRVGSVKVTKIFDGITELPAGFKITNDYNKEEFTALNAKIGDGINTPFKWEIKNVPVNTVITFTESSADVEGFNLTASATSITCDAVIADKTVTAEFTNTYERKTGTAAPEITKKMEGDDAKEAPDGVYVFKLTPVDNAPMPEKDEASVSLKKGEIEGTAAFGEITYDTVGTYTYEITEVPGNTPGMKYADGKVTVTVTVTEDATELTTAVAYKDGIKSLTNTYKKPDKPSFEKKIQDTNDTTGETSGWQDSADYDIGDSVPYKLTAVLANNVTDYLQYHVTFHDKMEKGLTFEKIQKVEVNGEALPENGYTLKKISDQEFDLTVTFNDGKSKITNTALNNGTVEVYFTAILNGNAVIGGHGNVNTGKLEYSCNPSVDENGKPSDETEETEEDSVICFTYKVDVNKVDPDGKALAGAAFKLEKKLKDGMLKLIECVTASEGTAFSFAGLDDGDYILTETKVPEGYKGIDPVTFTVTAEHEVNWTDADKRDDVLTKLTGDVPSGELVFTVDSGTGSLTADVENGMNAWASATVKKIWKDENNSDGIRPTGLAIELLADGEPTGLFANLNAENNWIDRIDNLPKCKDGRDIVYSWKEPNVVGYTLTGTTTSGSLTTLTNTHEAEKTTVEVKKVWVDNGEHPADVEVQLYADGKALGDTVKLNADNGWKYSWSNLCRNVRDDGVVREIKYTVAETKIPEGYVAKITGNASTGFVITNTKETGKLVIEKEFDIRIPEEEPEEEEMTTDIEVVKIWDDNDNKDGNRPKSITVHLYAGGEEVRSAKLTAANGWKHKFGELPKFVNGHPITYTVKEDPVRWYVAEIHGYTIRNKYQPEMTSVSVRKVWDDNNNEHMYRPTSVHMTLSNGMSVVLNEQNGWMASITGLPTMVNGQPAVYTWTEQEVIGYELESVVTEGSVTTFTNKPWNRPDKPTEGKTPRLPGEDIIIEEYETPLGVDVIINHVGDCFD</sequence>
<accession>A0AC61N6G7</accession>
<dbReference type="Proteomes" id="UP000682782">
    <property type="component" value="Chromosome"/>
</dbReference>